<evidence type="ECO:0000313" key="2">
    <source>
        <dbReference type="RefSeq" id="XP_018010556.1"/>
    </source>
</evidence>
<evidence type="ECO:0000313" key="1">
    <source>
        <dbReference type="Proteomes" id="UP000694843"/>
    </source>
</evidence>
<dbReference type="GeneID" id="108667952"/>
<keyword evidence="1" id="KW-1185">Reference proteome</keyword>
<dbReference type="PANTHER" id="PTHR33524">
    <property type="entry name" value="C5ORF35"/>
    <property type="match status" value="1"/>
</dbReference>
<protein>
    <submittedName>
        <fullName evidence="2">SET domain-containing protein 9 isoform X2</fullName>
    </submittedName>
</protein>
<dbReference type="Proteomes" id="UP000694843">
    <property type="component" value="Unplaced"/>
</dbReference>
<sequence>MTPKSYLSSWWQSYKYRFVPWLSFNLPKRTARRVDRSTSDKVVPDAEVLRQVSAVTAALVQTLSEPVAQARCLRPQRLFLSALREIRNVFGEEEQAGGEYWRDDDEVEGDLNEGENIVDGSIRDEDSMGDVYWRCLVPPLPSPAAHRRALQVLDRVLGYRLQRCRSHVGGTGVRVYIAGNGPRRSLPRGRVVSLYPGTLYLPQQQPVLLQSLNNPYTVQAAW</sequence>
<organism evidence="1 2">
    <name type="scientific">Hyalella azteca</name>
    <name type="common">Amphipod</name>
    <dbReference type="NCBI Taxonomy" id="294128"/>
    <lineage>
        <taxon>Eukaryota</taxon>
        <taxon>Metazoa</taxon>
        <taxon>Ecdysozoa</taxon>
        <taxon>Arthropoda</taxon>
        <taxon>Crustacea</taxon>
        <taxon>Multicrustacea</taxon>
        <taxon>Malacostraca</taxon>
        <taxon>Eumalacostraca</taxon>
        <taxon>Peracarida</taxon>
        <taxon>Amphipoda</taxon>
        <taxon>Senticaudata</taxon>
        <taxon>Talitrida</taxon>
        <taxon>Talitroidea</taxon>
        <taxon>Hyalellidae</taxon>
        <taxon>Hyalella</taxon>
    </lineage>
</organism>
<name>A0A8B7NAF9_HYAAZ</name>
<gene>
    <name evidence="2" type="primary">LOC108667952</name>
</gene>
<dbReference type="RefSeq" id="XP_018010556.1">
    <property type="nucleotide sequence ID" value="XM_018155067.2"/>
</dbReference>
<dbReference type="InterPro" id="IPR040415">
    <property type="entry name" value="SETD9"/>
</dbReference>
<proteinExistence type="predicted"/>
<dbReference type="PANTHER" id="PTHR33524:SF2">
    <property type="entry name" value="SET DOMAIN-CONTAINING PROTEIN 9"/>
    <property type="match status" value="1"/>
</dbReference>
<accession>A0A8B7NAF9</accession>
<dbReference type="OrthoDB" id="16120at2759"/>
<reference evidence="2" key="1">
    <citation type="submission" date="2025-08" db="UniProtKB">
        <authorList>
            <consortium name="RefSeq"/>
        </authorList>
    </citation>
    <scope>IDENTIFICATION</scope>
    <source>
        <tissue evidence="2">Whole organism</tissue>
    </source>
</reference>
<dbReference type="AlphaFoldDB" id="A0A8B7NAF9"/>